<dbReference type="AlphaFoldDB" id="A0A3E4PYW7"/>
<protein>
    <submittedName>
        <fullName evidence="1">Uncharacterized protein</fullName>
    </submittedName>
</protein>
<name>A0A3E4PYW7_9FIRM</name>
<evidence type="ECO:0000313" key="1">
    <source>
        <dbReference type="EMBL" id="RGK85274.1"/>
    </source>
</evidence>
<comment type="caution">
    <text evidence="1">The sequence shown here is derived from an EMBL/GenBank/DDBJ whole genome shotgun (WGS) entry which is preliminary data.</text>
</comment>
<proteinExistence type="predicted"/>
<accession>A0A3E4PYW7</accession>
<reference evidence="1 2" key="1">
    <citation type="submission" date="2018-08" db="EMBL/GenBank/DDBJ databases">
        <title>A genome reference for cultivated species of the human gut microbiota.</title>
        <authorList>
            <person name="Zou Y."/>
            <person name="Xue W."/>
            <person name="Luo G."/>
        </authorList>
    </citation>
    <scope>NUCLEOTIDE SEQUENCE [LARGE SCALE GENOMIC DNA]</scope>
    <source>
        <strain evidence="1 2">TF09-3</strain>
    </source>
</reference>
<dbReference type="Proteomes" id="UP000261324">
    <property type="component" value="Unassembled WGS sequence"/>
</dbReference>
<evidence type="ECO:0000313" key="2">
    <source>
        <dbReference type="Proteomes" id="UP000261324"/>
    </source>
</evidence>
<gene>
    <name evidence="1" type="ORF">DXC93_04855</name>
</gene>
<sequence>MTSCVRKTSTDTAFMENLGTSGWDCRLLSNLDGSVWLVLYHNRRGSASVDVLAGAKRSCGVRSSGGKLDWYSGTGM</sequence>
<dbReference type="EMBL" id="QSRA01000004">
    <property type="protein sequence ID" value="RGK85274.1"/>
    <property type="molecule type" value="Genomic_DNA"/>
</dbReference>
<organism evidence="1 2">
    <name type="scientific">Dorea formicigenerans</name>
    <dbReference type="NCBI Taxonomy" id="39486"/>
    <lineage>
        <taxon>Bacteria</taxon>
        <taxon>Bacillati</taxon>
        <taxon>Bacillota</taxon>
        <taxon>Clostridia</taxon>
        <taxon>Lachnospirales</taxon>
        <taxon>Lachnospiraceae</taxon>
        <taxon>Dorea</taxon>
    </lineage>
</organism>